<reference evidence="2 3" key="1">
    <citation type="submission" date="2011-02" db="EMBL/GenBank/DDBJ databases">
        <authorList>
            <person name="Muzny D."/>
            <person name="Qin X."/>
            <person name="Buhay C."/>
            <person name="Dugan-Rocha S."/>
            <person name="Ding Y."/>
            <person name="Chen G."/>
            <person name="Hawes A."/>
            <person name="Holder M."/>
            <person name="Jhangiani S."/>
            <person name="Johnson A."/>
            <person name="Khan Z."/>
            <person name="Li Z."/>
            <person name="Liu W."/>
            <person name="Liu X."/>
            <person name="Perez L."/>
            <person name="Shen H."/>
            <person name="Wang Q."/>
            <person name="Watt J."/>
            <person name="Xi L."/>
            <person name="Xin Y."/>
            <person name="Zhou J."/>
            <person name="Deng J."/>
            <person name="Jiang H."/>
            <person name="Liu Y."/>
            <person name="Qu J."/>
            <person name="Song X.-Z."/>
            <person name="Zhang L."/>
            <person name="Villasana D."/>
            <person name="Johnson A."/>
            <person name="Liu J."/>
            <person name="Liyanage D."/>
            <person name="Lorensuhewa L."/>
            <person name="Robinson T."/>
            <person name="Song A."/>
            <person name="Song B.-B."/>
            <person name="Dinh H."/>
            <person name="Thornton R."/>
            <person name="Coyle M."/>
            <person name="Francisco L."/>
            <person name="Jackson L."/>
            <person name="Javaid M."/>
            <person name="Korchina V."/>
            <person name="Kovar C."/>
            <person name="Mata R."/>
            <person name="Mathew T."/>
            <person name="Ngo R."/>
            <person name="Nguyen L."/>
            <person name="Nguyen N."/>
            <person name="Okwuonu G."/>
            <person name="Ongeri F."/>
            <person name="Pham C."/>
            <person name="Simmons D."/>
            <person name="Wilczek-Boney K."/>
            <person name="Hale W."/>
            <person name="Jakkamsetti A."/>
            <person name="Pham P."/>
            <person name="Ruth R."/>
            <person name="San Lucas F."/>
            <person name="Warren J."/>
            <person name="Zhang J."/>
            <person name="Zhao Z."/>
            <person name="Zhou C."/>
            <person name="Zhu D."/>
            <person name="Lee S."/>
            <person name="Bess C."/>
            <person name="Blankenburg K."/>
            <person name="Forbes L."/>
            <person name="Fu Q."/>
            <person name="Gubbala S."/>
            <person name="Hirani K."/>
            <person name="Jayaseelan J.C."/>
            <person name="Lara F."/>
            <person name="Munidasa M."/>
            <person name="Palculict T."/>
            <person name="Patil S."/>
            <person name="Pu L.-L."/>
            <person name="Saada N."/>
            <person name="Tang L."/>
            <person name="Weissenberger G."/>
            <person name="Zhu Y."/>
            <person name="Hemphill L."/>
            <person name="Shang Y."/>
            <person name="Youmans B."/>
            <person name="Ayvaz T."/>
            <person name="Ross M."/>
            <person name="Santibanez J."/>
            <person name="Aqrawi P."/>
            <person name="Gross S."/>
            <person name="Joshi V."/>
            <person name="Fowler G."/>
            <person name="Nazareth L."/>
            <person name="Reid J."/>
            <person name="Worley K."/>
            <person name="Petrosino J."/>
            <person name="Highlander S."/>
            <person name="Gibbs R."/>
        </authorList>
    </citation>
    <scope>NUCLEOTIDE SEQUENCE [LARGE SCALE GENOMIC DNA]</scope>
    <source>
        <strain evidence="2 3">DSM 15829</strain>
    </source>
</reference>
<dbReference type="GeneID" id="93210147"/>
<organism evidence="2 3">
    <name type="scientific">Fannyhessea vaginae DSM 15829</name>
    <dbReference type="NCBI Taxonomy" id="525256"/>
    <lineage>
        <taxon>Bacteria</taxon>
        <taxon>Bacillati</taxon>
        <taxon>Actinomycetota</taxon>
        <taxon>Coriobacteriia</taxon>
        <taxon>Coriobacteriales</taxon>
        <taxon>Atopobiaceae</taxon>
        <taxon>Fannyhessea</taxon>
    </lineage>
</organism>
<dbReference type="OrthoDB" id="9780929at2"/>
<gene>
    <name evidence="2" type="ORF">HMPREF0091_10537</name>
</gene>
<dbReference type="eggNOG" id="ENOG5030JDX">
    <property type="taxonomic scope" value="Bacteria"/>
</dbReference>
<dbReference type="Proteomes" id="UP000005947">
    <property type="component" value="Unassembled WGS sequence"/>
</dbReference>
<accession>F1T4E6</accession>
<feature type="region of interest" description="Disordered" evidence="1">
    <location>
        <begin position="149"/>
        <end position="170"/>
    </location>
</feature>
<feature type="compositionally biased region" description="Polar residues" evidence="1">
    <location>
        <begin position="161"/>
        <end position="170"/>
    </location>
</feature>
<proteinExistence type="predicted"/>
<evidence type="ECO:0000313" key="3">
    <source>
        <dbReference type="Proteomes" id="UP000005947"/>
    </source>
</evidence>
<dbReference type="RefSeq" id="WP_006302718.1">
    <property type="nucleotide sequence ID" value="NZ_ACGK02000001.1"/>
</dbReference>
<dbReference type="EMBL" id="ACGK02000001">
    <property type="protein sequence ID" value="EGF23590.1"/>
    <property type="molecule type" value="Genomic_DNA"/>
</dbReference>
<name>F1T4E6_9ACTN</name>
<sequence length="170" mass="19397">MGREYGTKWIFFITSKGYDATCKSKCSDSSVLEDDIRTHPIDMLAQMKIAAFMSRNRIRDLYDVLFITNNYWEELSQPIHRLYGTGFSEKGIEQFDLMCATQDNDLIDKDSLAESFLKALDKAKIAHTTEEVHPYRSLAKKLAATKAAPKAAVNRQKENNDTSMQHGIKH</sequence>
<evidence type="ECO:0000256" key="1">
    <source>
        <dbReference type="SAM" id="MobiDB-lite"/>
    </source>
</evidence>
<comment type="caution">
    <text evidence="2">The sequence shown here is derived from an EMBL/GenBank/DDBJ whole genome shotgun (WGS) entry which is preliminary data.</text>
</comment>
<evidence type="ECO:0000313" key="2">
    <source>
        <dbReference type="EMBL" id="EGF23590.1"/>
    </source>
</evidence>
<protein>
    <submittedName>
        <fullName evidence="2">Uncharacterized protein</fullName>
    </submittedName>
</protein>
<dbReference type="AlphaFoldDB" id="F1T4E6"/>
<dbReference type="Gene3D" id="1.20.58.1790">
    <property type="entry name" value="JHP933, helical tail domain"/>
    <property type="match status" value="1"/>
</dbReference>
<keyword evidence="3" id="KW-1185">Reference proteome</keyword>